<dbReference type="PANTHER" id="PTHR30346">
    <property type="entry name" value="TRANSCRIPTIONAL DUAL REGULATOR HCAR-RELATED"/>
    <property type="match status" value="1"/>
</dbReference>
<evidence type="ECO:0000256" key="3">
    <source>
        <dbReference type="ARBA" id="ARBA00023125"/>
    </source>
</evidence>
<dbReference type="GO" id="GO:0003677">
    <property type="term" value="F:DNA binding"/>
    <property type="evidence" value="ECO:0007669"/>
    <property type="project" value="UniProtKB-KW"/>
</dbReference>
<dbReference type="Pfam" id="PF03466">
    <property type="entry name" value="LysR_substrate"/>
    <property type="match status" value="1"/>
</dbReference>
<dbReference type="Gene3D" id="1.10.10.10">
    <property type="entry name" value="Winged helix-like DNA-binding domain superfamily/Winged helix DNA-binding domain"/>
    <property type="match status" value="1"/>
</dbReference>
<dbReference type="PANTHER" id="PTHR30346:SF28">
    <property type="entry name" value="HTH-TYPE TRANSCRIPTIONAL REGULATOR CYNR"/>
    <property type="match status" value="1"/>
</dbReference>
<dbReference type="SUPFAM" id="SSF46785">
    <property type="entry name" value="Winged helix' DNA-binding domain"/>
    <property type="match status" value="1"/>
</dbReference>
<organism evidence="7 8">
    <name type="scientific">Streptomyces halstedii</name>
    <dbReference type="NCBI Taxonomy" id="1944"/>
    <lineage>
        <taxon>Bacteria</taxon>
        <taxon>Bacillati</taxon>
        <taxon>Actinomycetota</taxon>
        <taxon>Actinomycetes</taxon>
        <taxon>Kitasatosporales</taxon>
        <taxon>Streptomycetaceae</taxon>
        <taxon>Streptomyces</taxon>
    </lineage>
</organism>
<dbReference type="RefSeq" id="WP_103492947.1">
    <property type="nucleotide sequence ID" value="NZ_JAAGLQ010000185.1"/>
</dbReference>
<keyword evidence="4" id="KW-0804">Transcription</keyword>
<dbReference type="InterPro" id="IPR005119">
    <property type="entry name" value="LysR_subst-bd"/>
</dbReference>
<dbReference type="Gene3D" id="3.40.190.10">
    <property type="entry name" value="Periplasmic binding protein-like II"/>
    <property type="match status" value="2"/>
</dbReference>
<dbReference type="PRINTS" id="PR00039">
    <property type="entry name" value="HTHLYSR"/>
</dbReference>
<dbReference type="GO" id="GO:0003700">
    <property type="term" value="F:DNA-binding transcription factor activity"/>
    <property type="evidence" value="ECO:0007669"/>
    <property type="project" value="InterPro"/>
</dbReference>
<name>A0A6N9TYM8_STRHA</name>
<comment type="similarity">
    <text evidence="1">Belongs to the LysR transcriptional regulatory family.</text>
</comment>
<dbReference type="CDD" id="cd08414">
    <property type="entry name" value="PBP2_LTTR_aromatics_like"/>
    <property type="match status" value="1"/>
</dbReference>
<evidence type="ECO:0000256" key="4">
    <source>
        <dbReference type="ARBA" id="ARBA00023163"/>
    </source>
</evidence>
<evidence type="ECO:0000313" key="7">
    <source>
        <dbReference type="EMBL" id="NEA15659.1"/>
    </source>
</evidence>
<reference evidence="7 8" key="1">
    <citation type="submission" date="2020-01" db="EMBL/GenBank/DDBJ databases">
        <title>Insect and environment-associated Actinomycetes.</title>
        <authorList>
            <person name="Currrie C."/>
            <person name="Chevrette M."/>
            <person name="Carlson C."/>
            <person name="Stubbendieck R."/>
            <person name="Wendt-Pienkowski E."/>
        </authorList>
    </citation>
    <scope>NUCLEOTIDE SEQUENCE [LARGE SCALE GENOMIC DNA]</scope>
    <source>
        <strain evidence="7 8">SID11342</strain>
    </source>
</reference>
<comment type="caution">
    <text evidence="7">The sequence shown here is derived from an EMBL/GenBank/DDBJ whole genome shotgun (WGS) entry which is preliminary data.</text>
</comment>
<keyword evidence="2" id="KW-0805">Transcription regulation</keyword>
<keyword evidence="3" id="KW-0238">DNA-binding</keyword>
<dbReference type="PROSITE" id="PS50931">
    <property type="entry name" value="HTH_LYSR"/>
    <property type="match status" value="1"/>
</dbReference>
<evidence type="ECO:0000259" key="5">
    <source>
        <dbReference type="PROSITE" id="PS50931"/>
    </source>
</evidence>
<dbReference type="Proteomes" id="UP000471293">
    <property type="component" value="Unassembled WGS sequence"/>
</dbReference>
<dbReference type="InterPro" id="IPR036390">
    <property type="entry name" value="WH_DNA-bd_sf"/>
</dbReference>
<evidence type="ECO:0000256" key="2">
    <source>
        <dbReference type="ARBA" id="ARBA00023015"/>
    </source>
</evidence>
<gene>
    <name evidence="7" type="ORF">G3I29_08960</name>
    <name evidence="6" type="ORF">STHAL_25600</name>
</gene>
<sequence length="292" mass="31456">MEYFVAVAEERQFSKAAVRLGVGQSTVSEQIRSLEQQLGAELFLRTSRSVTLTPAGVAFLAGCRKILAELGHLQQTVLAHARGELGRLRIGAVGPALTGVVPTVLRRLTKLSPGINVTLQTMGTERQVRALAQGDLEAGFVRAVSRRPGLRVETIADEPLWAVLPRAHPLAGDDSVDLADLSGETFVFWPRDANPAFYDQIIAACHQHDCIPGHLVEGTDMQTQLAFIGAGMGVSVQPASFRDAGRTDLVFVPLRGGVRTVALQLAWSPEFETPVVRTLLHAVRLSKTELGA</sequence>
<reference evidence="6 9" key="2">
    <citation type="submission" date="2021-07" db="EMBL/GenBank/DDBJ databases">
        <title>Sequencing Streptomyces halstedii LGO-A4 genome an citrus endophytic actinomycete.</title>
        <authorList>
            <person name="Samborskyy M."/>
            <person name="Scott N."/>
            <person name="Deglau R."/>
            <person name="Dickens S."/>
            <person name="Oliveira L.G."/>
        </authorList>
    </citation>
    <scope>NUCLEOTIDE SEQUENCE [LARGE SCALE GENOMIC DNA]</scope>
    <source>
        <strain evidence="6 9">LGO-A4</strain>
    </source>
</reference>
<dbReference type="Proteomes" id="UP000735541">
    <property type="component" value="Unassembled WGS sequence"/>
</dbReference>
<evidence type="ECO:0000313" key="6">
    <source>
        <dbReference type="EMBL" id="MBV7672823.1"/>
    </source>
</evidence>
<dbReference type="InterPro" id="IPR000847">
    <property type="entry name" value="LysR_HTH_N"/>
</dbReference>
<evidence type="ECO:0000256" key="1">
    <source>
        <dbReference type="ARBA" id="ARBA00009437"/>
    </source>
</evidence>
<protein>
    <submittedName>
        <fullName evidence="7">LysR family transcriptional regulator</fullName>
    </submittedName>
</protein>
<dbReference type="EMBL" id="JAAGLQ010000185">
    <property type="protein sequence ID" value="NEA15659.1"/>
    <property type="molecule type" value="Genomic_DNA"/>
</dbReference>
<proteinExistence type="inferred from homology"/>
<dbReference type="AlphaFoldDB" id="A0A6N9TYM8"/>
<keyword evidence="9" id="KW-1185">Reference proteome</keyword>
<evidence type="ECO:0000313" key="9">
    <source>
        <dbReference type="Proteomes" id="UP000735541"/>
    </source>
</evidence>
<dbReference type="Pfam" id="PF00126">
    <property type="entry name" value="HTH_1"/>
    <property type="match status" value="1"/>
</dbReference>
<dbReference type="EMBL" id="JAHUVW010000001">
    <property type="protein sequence ID" value="MBV7672823.1"/>
    <property type="molecule type" value="Genomic_DNA"/>
</dbReference>
<evidence type="ECO:0000313" key="8">
    <source>
        <dbReference type="Proteomes" id="UP000471293"/>
    </source>
</evidence>
<dbReference type="FunFam" id="1.10.10.10:FF:000001">
    <property type="entry name" value="LysR family transcriptional regulator"/>
    <property type="match status" value="1"/>
</dbReference>
<accession>A0A6N9TYM8</accession>
<dbReference type="SUPFAM" id="SSF53850">
    <property type="entry name" value="Periplasmic binding protein-like II"/>
    <property type="match status" value="1"/>
</dbReference>
<feature type="domain" description="HTH lysR-type" evidence="5">
    <location>
        <begin position="1"/>
        <end position="53"/>
    </location>
</feature>
<dbReference type="GO" id="GO:0032993">
    <property type="term" value="C:protein-DNA complex"/>
    <property type="evidence" value="ECO:0007669"/>
    <property type="project" value="TreeGrafter"/>
</dbReference>
<dbReference type="InterPro" id="IPR036388">
    <property type="entry name" value="WH-like_DNA-bd_sf"/>
</dbReference>